<comment type="caution">
    <text evidence="2">The sequence shown here is derived from an EMBL/GenBank/DDBJ whole genome shotgun (WGS) entry which is preliminary data.</text>
</comment>
<evidence type="ECO:0000259" key="1">
    <source>
        <dbReference type="PROSITE" id="PS51186"/>
    </source>
</evidence>
<proteinExistence type="predicted"/>
<dbReference type="GO" id="GO:0016747">
    <property type="term" value="F:acyltransferase activity, transferring groups other than amino-acyl groups"/>
    <property type="evidence" value="ECO:0007669"/>
    <property type="project" value="InterPro"/>
</dbReference>
<gene>
    <name evidence="2" type="ORF">GN331_09740</name>
</gene>
<name>A0A7C9MML3_9GAMM</name>
<dbReference type="PANTHER" id="PTHR43792">
    <property type="entry name" value="GNAT FAMILY, PUTATIVE (AFU_ORTHOLOGUE AFUA_3G00765)-RELATED-RELATED"/>
    <property type="match status" value="1"/>
</dbReference>
<sequence length="180" mass="20450">MSRLDTQIETQRLLLRVQRAEDFEYFAELQQDEEACRFIGGTAPRAAAWRKFLQMPGAWAVQGFGMFAVIEKSSGQWVGNIGPWHPEGWPGTEVGWALRRAAWGKGYAFEAAVASIDWAFDTLGWTEVIHSIDLDNVGSQELAKRLGSRNRGRGQLPAPFEDVVIDIWAQSREEWRARKR</sequence>
<dbReference type="Gene3D" id="3.40.630.30">
    <property type="match status" value="1"/>
</dbReference>
<dbReference type="InterPro" id="IPR051531">
    <property type="entry name" value="N-acetyltransferase"/>
</dbReference>
<protein>
    <submittedName>
        <fullName evidence="2">GNAT family N-acetyltransferase</fullName>
    </submittedName>
</protein>
<dbReference type="SUPFAM" id="SSF55729">
    <property type="entry name" value="Acyl-CoA N-acyltransferases (Nat)"/>
    <property type="match status" value="1"/>
</dbReference>
<keyword evidence="2" id="KW-0808">Transferase</keyword>
<dbReference type="InterPro" id="IPR016181">
    <property type="entry name" value="Acyl_CoA_acyltransferase"/>
</dbReference>
<organism evidence="2 3">
    <name type="scientific">Noviluteimonas gilva</name>
    <dbReference type="NCBI Taxonomy" id="2682097"/>
    <lineage>
        <taxon>Bacteria</taxon>
        <taxon>Pseudomonadati</taxon>
        <taxon>Pseudomonadota</taxon>
        <taxon>Gammaproteobacteria</taxon>
        <taxon>Lysobacterales</taxon>
        <taxon>Lysobacteraceae</taxon>
        <taxon>Noviluteimonas</taxon>
    </lineage>
</organism>
<dbReference type="InterPro" id="IPR000182">
    <property type="entry name" value="GNAT_dom"/>
</dbReference>
<evidence type="ECO:0000313" key="2">
    <source>
        <dbReference type="EMBL" id="MUV14487.1"/>
    </source>
</evidence>
<dbReference type="AlphaFoldDB" id="A0A7C9MML3"/>
<reference evidence="2 3" key="1">
    <citation type="submission" date="2019-12" db="EMBL/GenBank/DDBJ databases">
        <authorList>
            <person name="Xu J."/>
        </authorList>
    </citation>
    <scope>NUCLEOTIDE SEQUENCE [LARGE SCALE GENOMIC DNA]</scope>
    <source>
        <strain evidence="2 3">HX-5-24</strain>
    </source>
</reference>
<dbReference type="Proteomes" id="UP000479692">
    <property type="component" value="Unassembled WGS sequence"/>
</dbReference>
<dbReference type="Pfam" id="PF13302">
    <property type="entry name" value="Acetyltransf_3"/>
    <property type="match status" value="1"/>
</dbReference>
<evidence type="ECO:0000313" key="3">
    <source>
        <dbReference type="Proteomes" id="UP000479692"/>
    </source>
</evidence>
<dbReference type="EMBL" id="WOXT01000002">
    <property type="protein sequence ID" value="MUV14487.1"/>
    <property type="molecule type" value="Genomic_DNA"/>
</dbReference>
<accession>A0A7C9MML3</accession>
<dbReference type="RefSeq" id="WP_331713435.1">
    <property type="nucleotide sequence ID" value="NZ_WOXT01000002.1"/>
</dbReference>
<dbReference type="PROSITE" id="PS51186">
    <property type="entry name" value="GNAT"/>
    <property type="match status" value="1"/>
</dbReference>
<keyword evidence="3" id="KW-1185">Reference proteome</keyword>
<feature type="domain" description="N-acetyltransferase" evidence="1">
    <location>
        <begin position="13"/>
        <end position="170"/>
    </location>
</feature>
<dbReference type="PANTHER" id="PTHR43792:SF1">
    <property type="entry name" value="N-ACETYLTRANSFERASE DOMAIN-CONTAINING PROTEIN"/>
    <property type="match status" value="1"/>
</dbReference>